<evidence type="ECO:0000313" key="2">
    <source>
        <dbReference type="EMBL" id="MDJ1505345.1"/>
    </source>
</evidence>
<evidence type="ECO:0000313" key="3">
    <source>
        <dbReference type="Proteomes" id="UP001232063"/>
    </source>
</evidence>
<name>A0AAE3RBR4_9BACT</name>
<accession>A0AAE3RBR4</accession>
<keyword evidence="3" id="KW-1185">Reference proteome</keyword>
<protein>
    <submittedName>
        <fullName evidence="2">DUF6268 family outer membrane beta-barrel protein</fullName>
    </submittedName>
</protein>
<dbReference type="Pfam" id="PF19783">
    <property type="entry name" value="DUF6268"/>
    <property type="match status" value="1"/>
</dbReference>
<feature type="domain" description="DUF6268" evidence="1">
    <location>
        <begin position="7"/>
        <end position="134"/>
    </location>
</feature>
<dbReference type="AlphaFoldDB" id="A0AAE3RBR4"/>
<proteinExistence type="predicted"/>
<dbReference type="EMBL" id="JASJOU010000015">
    <property type="protein sequence ID" value="MDJ1505345.1"/>
    <property type="molecule type" value="Genomic_DNA"/>
</dbReference>
<sequence length="172" mass="20107">MRFATGFRFRRILSERTSIGFGAGYARQFFGNVIMPFLEVNWKINDQWTLSGLFPIKPKLEYQLNKRVSLGAQILVDNSSSRLSRKYNESQIVQFKQWNAQLYTEYTIYKNIYFSIVAGYVFRRKIQLYDQNMRVPWTIFTFPIGGEKTAIRTLTGNGYILQAGLSIKLKND</sequence>
<dbReference type="InterPro" id="IPR046235">
    <property type="entry name" value="DUF6268"/>
</dbReference>
<evidence type="ECO:0000259" key="1">
    <source>
        <dbReference type="Pfam" id="PF19783"/>
    </source>
</evidence>
<comment type="caution">
    <text evidence="2">The sequence shown here is derived from an EMBL/GenBank/DDBJ whole genome shotgun (WGS) entry which is preliminary data.</text>
</comment>
<organism evidence="2 3">
    <name type="scientific">Xanthocytophaga agilis</name>
    <dbReference type="NCBI Taxonomy" id="3048010"/>
    <lineage>
        <taxon>Bacteria</taxon>
        <taxon>Pseudomonadati</taxon>
        <taxon>Bacteroidota</taxon>
        <taxon>Cytophagia</taxon>
        <taxon>Cytophagales</taxon>
        <taxon>Rhodocytophagaceae</taxon>
        <taxon>Xanthocytophaga</taxon>
    </lineage>
</organism>
<dbReference type="Proteomes" id="UP001232063">
    <property type="component" value="Unassembled WGS sequence"/>
</dbReference>
<gene>
    <name evidence="2" type="ORF">QNI22_32110</name>
</gene>
<reference evidence="2" key="1">
    <citation type="submission" date="2023-05" db="EMBL/GenBank/DDBJ databases">
        <authorList>
            <person name="Zhang X."/>
        </authorList>
    </citation>
    <scope>NUCLEOTIDE SEQUENCE</scope>
    <source>
        <strain evidence="2">BD1B2-1</strain>
    </source>
</reference>